<keyword evidence="2" id="KW-1185">Reference proteome</keyword>
<dbReference type="EMBL" id="CP030261">
    <property type="protein sequence ID" value="AXB57600.1"/>
    <property type="molecule type" value="Genomic_DNA"/>
</dbReference>
<sequence>METSKNTIKKEQSTCSTFLCMGENDELIFLRSYKGDWGHWDDKIETPVSDRDSNENIQQIM</sequence>
<organism evidence="1 2">
    <name type="scientific">Flavobacterium fluviale</name>
    <dbReference type="NCBI Taxonomy" id="2249356"/>
    <lineage>
        <taxon>Bacteria</taxon>
        <taxon>Pseudomonadati</taxon>
        <taxon>Bacteroidota</taxon>
        <taxon>Flavobacteriia</taxon>
        <taxon>Flavobacteriales</taxon>
        <taxon>Flavobacteriaceae</taxon>
        <taxon>Flavobacterium</taxon>
    </lineage>
</organism>
<evidence type="ECO:0000313" key="2">
    <source>
        <dbReference type="Proteomes" id="UP000251561"/>
    </source>
</evidence>
<dbReference type="RefSeq" id="WP_113678547.1">
    <property type="nucleotide sequence ID" value="NZ_CP030261.1"/>
</dbReference>
<dbReference type="KEGG" id="ffl:HYN86_13745"/>
<proteinExistence type="predicted"/>
<reference evidence="1 2" key="1">
    <citation type="submission" date="2018-06" db="EMBL/GenBank/DDBJ databases">
        <title>Genome sequencing of Flavobacterium.</title>
        <authorList>
            <person name="Baek M.-G."/>
            <person name="Yi H."/>
        </authorList>
    </citation>
    <scope>NUCLEOTIDE SEQUENCE [LARGE SCALE GENOMIC DNA]</scope>
    <source>
        <strain evidence="1 2">HYN0086</strain>
    </source>
</reference>
<name>A0A344LUK8_9FLAO</name>
<gene>
    <name evidence="1" type="ORF">HYN86_13745</name>
</gene>
<evidence type="ECO:0000313" key="1">
    <source>
        <dbReference type="EMBL" id="AXB57600.1"/>
    </source>
</evidence>
<dbReference type="Proteomes" id="UP000251561">
    <property type="component" value="Chromosome"/>
</dbReference>
<dbReference type="OrthoDB" id="1366813at2"/>
<accession>A0A344LUK8</accession>
<protein>
    <submittedName>
        <fullName evidence="1">Uncharacterized protein</fullName>
    </submittedName>
</protein>
<dbReference type="AlphaFoldDB" id="A0A344LUK8"/>